<dbReference type="AlphaFoldDB" id="A0A8H2NYF3"/>
<feature type="compositionally biased region" description="Polar residues" evidence="1">
    <location>
        <begin position="46"/>
        <end position="63"/>
    </location>
</feature>
<proteinExistence type="predicted"/>
<gene>
    <name evidence="2" type="ORF">PS900_06195</name>
</gene>
<dbReference type="Proteomes" id="UP000325723">
    <property type="component" value="Unassembled WGS sequence"/>
</dbReference>
<feature type="region of interest" description="Disordered" evidence="1">
    <location>
        <begin position="46"/>
        <end position="74"/>
    </location>
</feature>
<comment type="caution">
    <text evidence="2">The sequence shown here is derived from an EMBL/GenBank/DDBJ whole genome shotgun (WGS) entry which is preliminary data.</text>
</comment>
<evidence type="ECO:0000256" key="1">
    <source>
        <dbReference type="SAM" id="MobiDB-lite"/>
    </source>
</evidence>
<name>A0A8H2NYF3_PSEFL</name>
<reference evidence="2 3" key="1">
    <citation type="submission" date="2019-09" db="EMBL/GenBank/DDBJ databases">
        <authorList>
            <person name="Chandra G."/>
            <person name="Truman W A."/>
        </authorList>
    </citation>
    <scope>NUCLEOTIDE SEQUENCE [LARGE SCALE GENOMIC DNA]</scope>
    <source>
        <strain evidence="2">PS900</strain>
    </source>
</reference>
<organism evidence="2 3">
    <name type="scientific">Pseudomonas fluorescens</name>
    <dbReference type="NCBI Taxonomy" id="294"/>
    <lineage>
        <taxon>Bacteria</taxon>
        <taxon>Pseudomonadati</taxon>
        <taxon>Pseudomonadota</taxon>
        <taxon>Gammaproteobacteria</taxon>
        <taxon>Pseudomonadales</taxon>
        <taxon>Pseudomonadaceae</taxon>
        <taxon>Pseudomonas</taxon>
    </lineage>
</organism>
<accession>A0A8H2NYF3</accession>
<protein>
    <submittedName>
        <fullName evidence="2">Uncharacterized protein</fullName>
    </submittedName>
</protein>
<evidence type="ECO:0000313" key="3">
    <source>
        <dbReference type="Proteomes" id="UP000325723"/>
    </source>
</evidence>
<evidence type="ECO:0000313" key="2">
    <source>
        <dbReference type="EMBL" id="VVP60466.1"/>
    </source>
</evidence>
<dbReference type="EMBL" id="CABVIE010000044">
    <property type="protein sequence ID" value="VVP60466.1"/>
    <property type="molecule type" value="Genomic_DNA"/>
</dbReference>
<sequence length="102" mass="10923">MVNMAARPLFGASTIQPVAPSKFITQVAEALMPILCSMEPQDSALFSPSEPSALTSTFGTRNSEMPFGPAGASGRRASTRWMMFSVRSCSPPVMKILLPLMV</sequence>